<protein>
    <submittedName>
        <fullName evidence="1">Uncharacterized protein</fullName>
    </submittedName>
</protein>
<dbReference type="EMBL" id="FO082871">
    <property type="protein sequence ID" value="CCF72921.1"/>
    <property type="molecule type" value="Genomic_DNA"/>
</dbReference>
<sequence>MGPRPLGRITRQWWGTVHFRIGGRGQQRPNKGFDCKTLGDFGKNLEFLRWNKFLRRQTIAQVLNYSAQNQYITTDCQLTTDVNCKNTDDSFTTDAKPEKLNSWDIYMVEKGEKKLSDEQIKSLESFLAVKFTKKRQKRLRI</sequence>
<accession>I7IFL4</accession>
<dbReference type="GeneID" id="24423537"/>
<dbReference type="OMA" id="HIHNVEN"/>
<reference evidence="1 2" key="3">
    <citation type="journal article" date="2016" name="Sci. Rep.">
        <title>Genome-wide diversity and gene expression profiling of Babesia microti isolates identify polymorphic genes that mediate host-pathogen interactions.</title>
        <authorList>
            <person name="Silva J.C."/>
            <person name="Cornillot E."/>
            <person name="McCracken C."/>
            <person name="Usmani-Brown S."/>
            <person name="Dwivedi A."/>
            <person name="Ifeonu O.O."/>
            <person name="Crabtree J."/>
            <person name="Gotia H.T."/>
            <person name="Virji A.Z."/>
            <person name="Reynes C."/>
            <person name="Colinge J."/>
            <person name="Kumar V."/>
            <person name="Lawres L."/>
            <person name="Pazzi J.E."/>
            <person name="Pablo J.V."/>
            <person name="Hung C."/>
            <person name="Brancato J."/>
            <person name="Kumari P."/>
            <person name="Orvis J."/>
            <person name="Tretina K."/>
            <person name="Chibucos M."/>
            <person name="Ott S."/>
            <person name="Sadzewicz L."/>
            <person name="Sengamalay N."/>
            <person name="Shetty A.C."/>
            <person name="Su Q."/>
            <person name="Tallon L."/>
            <person name="Fraser C.M."/>
            <person name="Frutos R."/>
            <person name="Molina D.M."/>
            <person name="Krause P.J."/>
            <person name="Ben Mamoun C."/>
        </authorList>
    </citation>
    <scope>NUCLEOTIDE SEQUENCE [LARGE SCALE GENOMIC DNA]</scope>
    <source>
        <strain evidence="1 2">RI</strain>
    </source>
</reference>
<dbReference type="Proteomes" id="UP000002899">
    <property type="component" value="Chromosome I"/>
</dbReference>
<evidence type="ECO:0000313" key="2">
    <source>
        <dbReference type="Proteomes" id="UP000002899"/>
    </source>
</evidence>
<dbReference type="AlphaFoldDB" id="I7IFL4"/>
<dbReference type="OrthoDB" id="361417at2759"/>
<organism evidence="1 2">
    <name type="scientific">Babesia microti (strain RI)</name>
    <dbReference type="NCBI Taxonomy" id="1133968"/>
    <lineage>
        <taxon>Eukaryota</taxon>
        <taxon>Sar</taxon>
        <taxon>Alveolata</taxon>
        <taxon>Apicomplexa</taxon>
        <taxon>Aconoidasida</taxon>
        <taxon>Piroplasmida</taxon>
        <taxon>Babesiidae</taxon>
        <taxon>Babesia</taxon>
    </lineage>
</organism>
<reference evidence="1 2" key="1">
    <citation type="journal article" date="2012" name="Nucleic Acids Res.">
        <title>Sequencing of the smallest Apicomplexan genome from the human pathogen Babesia microti.</title>
        <authorList>
            <person name="Cornillot E."/>
            <person name="Hadj-Kaddour K."/>
            <person name="Dassouli A."/>
            <person name="Noel B."/>
            <person name="Ranwez V."/>
            <person name="Vacherie B."/>
            <person name="Augagneur Y."/>
            <person name="Bres V."/>
            <person name="Duclos A."/>
            <person name="Randazzo S."/>
            <person name="Carcy B."/>
            <person name="Debierre-Grockiego F."/>
            <person name="Delbecq S."/>
            <person name="Moubri-Menage K."/>
            <person name="Shams-Eldin H."/>
            <person name="Usmani-Brown S."/>
            <person name="Bringaud F."/>
            <person name="Wincker P."/>
            <person name="Vivares C.P."/>
            <person name="Schwarz R.T."/>
            <person name="Schetters T.P."/>
            <person name="Krause P.J."/>
            <person name="Gorenflot A."/>
            <person name="Berry V."/>
            <person name="Barbe V."/>
            <person name="Ben Mamoun C."/>
        </authorList>
    </citation>
    <scope>NUCLEOTIDE SEQUENCE [LARGE SCALE GENOMIC DNA]</scope>
    <source>
        <strain evidence="1 2">RI</strain>
    </source>
</reference>
<proteinExistence type="predicted"/>
<keyword evidence="2" id="KW-1185">Reference proteome</keyword>
<dbReference type="RefSeq" id="XP_012647530.1">
    <property type="nucleotide sequence ID" value="XM_012792076.1"/>
</dbReference>
<name>I7IFL4_BABMR</name>
<reference evidence="1 2" key="2">
    <citation type="journal article" date="2013" name="PLoS ONE">
        <title>Whole genome mapping and re-organization of the nuclear and mitochondrial genomes of Babesia microti isolates.</title>
        <authorList>
            <person name="Cornillot E."/>
            <person name="Dassouli A."/>
            <person name="Garg A."/>
            <person name="Pachikara N."/>
            <person name="Randazzo S."/>
            <person name="Depoix D."/>
            <person name="Carcy B."/>
            <person name="Delbecq S."/>
            <person name="Frutos R."/>
            <person name="Silva J.C."/>
            <person name="Sutton R."/>
            <person name="Krause P.J."/>
            <person name="Mamoun C.B."/>
        </authorList>
    </citation>
    <scope>NUCLEOTIDE SEQUENCE [LARGE SCALE GENOMIC DNA]</scope>
    <source>
        <strain evidence="1 2">RI</strain>
    </source>
</reference>
<dbReference type="VEuPathDB" id="PiroplasmaDB:BMR1_01G02305"/>
<evidence type="ECO:0000313" key="1">
    <source>
        <dbReference type="EMBL" id="CCF72921.1"/>
    </source>
</evidence>
<gene>
    <name evidence="1" type="ORF">BMR1_01G02305</name>
</gene>
<dbReference type="KEGG" id="bmic:BMR1_01G02305"/>